<evidence type="ECO:0000256" key="4">
    <source>
        <dbReference type="ARBA" id="ARBA00022692"/>
    </source>
</evidence>
<comment type="similarity">
    <text evidence="2">Belongs to the membrane-bound acyltransferase family. Sterol o-acyltransferase subfamily.</text>
</comment>
<evidence type="ECO:0000259" key="12">
    <source>
        <dbReference type="Pfam" id="PF12770"/>
    </source>
</evidence>
<protein>
    <submittedName>
        <fullName evidence="13">Sterol o-acyltransferase (APE2)</fullName>
    </submittedName>
</protein>
<dbReference type="GO" id="GO:0008204">
    <property type="term" value="P:ergosterol metabolic process"/>
    <property type="evidence" value="ECO:0007669"/>
    <property type="project" value="TreeGrafter"/>
</dbReference>
<dbReference type="PANTHER" id="PTHR10408:SF9">
    <property type="entry name" value="STEROL O-ACYLTRANSFERASE 2-RELATED"/>
    <property type="match status" value="1"/>
</dbReference>
<sequence length="1218" mass="139148">MEMDVVYIRSYPGRPNADDDDSPAATATASDPANLRRRWRVSIRVNDHDPVEAVITDPFQEVQYRTVLETYLKSSDRAVPWNSNDLTEGNTSSDASRGVGNRNGNDNLGRVSGNRNDNDNDSGRHKALDEEASRAEQLIREYSENLLAQIELGAGIFGFGATEAQIFVVEHHDVDPTSKTLGGIHCLAWELLEAVQAAHLPKLRLRVSRIIDFPARRGLRAPPPLMAPLAAVQADQSAQFKVLLVVARDFARTDAGRDPEPDLAQWPLMRFQKKLRSRMLLEVVRPGSREELERHLQLRASQRVEFNLVHFDLHGRIMRDENGTLVPWLLFAQQHDGGIYTMPETNLAKAEEVAELLSRYRIENVVLNACLSAYNRTGPATNLAHIFLKHGIQNVSAMWYYVHWQTVATYLETFYEQLLVKCIDFHVAAQRGREAIRQKPTPRAEREYHDFFLCVNYARNVHRTESMMRELSPSPSTRSHESGVSNASGRSPRIGSGWTPRLGDSLYLGDEPVMRLQLHLLELEFKLTTFRVVYATDLRQGGSDLDATMERMINMWLLTNFIDEVHYYKAKDFAKRKPAKGVISPRDRRTRATSGGYLQLLFPRPVRALRQTLHVVREVDPVMDPGWQADHSENLRREERRYLAGKGLGRLAQRVRDEGDSFLLLLGNGNMQWWKVHLDHLQGEWWAHTPWGFTPHSRGRSTPVPENAPPSTKSLSSARKQVRAEQRRRIFPTIEFASRVSHFDPESDYRDFHGFFNLFWIGLAIMGITTMLRNFKDTGYPLRIQIWSLFTVKLWHLAIADFLMVAGTAVSLPLHRWTRARAPDSAWTWKNGGMAVQSVYQVAWLALWIVIPFWLEWTWTAQVFLLLHTMVLLMKMHSYAFYNGHLSETEKRLRALDNPSSEADRGPAYQYPAAVLRKGSISGIPTSMNPTAAGKPTLGEQTPPEEDDTQSADELETLREDLARELTSPMGNVTYPRNLTWSNYFDYLLCPTLCYELEYPRTKSINWTSLNAKIVATFGCIFLLTITSEEFIVPVLADASRRLEEVAVTSGSVSESMLILAESISWLLFPFMLTFLLVFLVIFEYVLGAFAEITHFADRHFYADWWNSTDWMEFSREWNVPVYSFLRRHVYSASRPHTGKAGAMVITFLISAVGHEIVMACITKKIRGYGFVCQMLQLPIVMLQRTKWVRGRETLNNVCFWCSMIMGLSLICALYVLV</sequence>
<feature type="region of interest" description="Disordered" evidence="10">
    <location>
        <begin position="79"/>
        <end position="132"/>
    </location>
</feature>
<evidence type="ECO:0000256" key="7">
    <source>
        <dbReference type="ARBA" id="ARBA00023136"/>
    </source>
</evidence>
<comment type="caution">
    <text evidence="13">The sequence shown here is derived from an EMBL/GenBank/DDBJ whole genome shotgun (WGS) entry which is preliminary data.</text>
</comment>
<feature type="region of interest" description="Disordered" evidence="10">
    <location>
        <begin position="697"/>
        <end position="719"/>
    </location>
</feature>
<keyword evidence="6 11" id="KW-1133">Transmembrane helix</keyword>
<keyword evidence="8 13" id="KW-0012">Acyltransferase</keyword>
<evidence type="ECO:0000256" key="6">
    <source>
        <dbReference type="ARBA" id="ARBA00022989"/>
    </source>
</evidence>
<keyword evidence="5" id="KW-0256">Endoplasmic reticulum</keyword>
<feature type="compositionally biased region" description="Polar residues" evidence="10">
    <location>
        <begin position="473"/>
        <end position="489"/>
    </location>
</feature>
<evidence type="ECO:0000313" key="13">
    <source>
        <dbReference type="EMBL" id="OAQ78535.1"/>
    </source>
</evidence>
<comment type="function">
    <text evidence="9">Sterol O-acyltransferase that catalyzes the formation of stery esters.</text>
</comment>
<evidence type="ECO:0000256" key="10">
    <source>
        <dbReference type="SAM" id="MobiDB-lite"/>
    </source>
</evidence>
<feature type="region of interest" description="Disordered" evidence="10">
    <location>
        <begin position="923"/>
        <end position="952"/>
    </location>
</feature>
<feature type="transmembrane region" description="Helical" evidence="11">
    <location>
        <begin position="1064"/>
        <end position="1087"/>
    </location>
</feature>
<dbReference type="EMBL" id="LSBH01000005">
    <property type="protein sequence ID" value="OAQ78535.1"/>
    <property type="molecule type" value="Genomic_DNA"/>
</dbReference>
<feature type="transmembrane region" description="Helical" evidence="11">
    <location>
        <begin position="835"/>
        <end position="855"/>
    </location>
</feature>
<reference evidence="13 14" key="1">
    <citation type="submission" date="2016-01" db="EMBL/GenBank/DDBJ databases">
        <title>Biosynthesis of antibiotic leucinostatins and their inhibition on Phytophthora in bio-control Purpureocillium lilacinum.</title>
        <authorList>
            <person name="Wang G."/>
            <person name="Liu Z."/>
            <person name="Lin R."/>
            <person name="Li E."/>
            <person name="Mao Z."/>
            <person name="Ling J."/>
            <person name="Yin W."/>
            <person name="Xie B."/>
        </authorList>
    </citation>
    <scope>NUCLEOTIDE SEQUENCE [LARGE SCALE GENOMIC DNA]</scope>
    <source>
        <strain evidence="13">PLBJ-1</strain>
    </source>
</reference>
<keyword evidence="3 13" id="KW-0808">Transferase</keyword>
<keyword evidence="4 11" id="KW-0812">Transmembrane</keyword>
<evidence type="ECO:0000313" key="14">
    <source>
        <dbReference type="Proteomes" id="UP000078240"/>
    </source>
</evidence>
<feature type="region of interest" description="Disordered" evidence="10">
    <location>
        <begin position="467"/>
        <end position="496"/>
    </location>
</feature>
<feature type="compositionally biased region" description="Polar residues" evidence="10">
    <location>
        <begin position="81"/>
        <end position="95"/>
    </location>
</feature>
<gene>
    <name evidence="13" type="ORF">VFPBJ_06656</name>
</gene>
<dbReference type="InterPro" id="IPR024983">
    <property type="entry name" value="CHAT_dom"/>
</dbReference>
<evidence type="ECO:0000256" key="8">
    <source>
        <dbReference type="ARBA" id="ARBA00023315"/>
    </source>
</evidence>
<evidence type="ECO:0000256" key="3">
    <source>
        <dbReference type="ARBA" id="ARBA00022679"/>
    </source>
</evidence>
<proteinExistence type="inferred from homology"/>
<dbReference type="PANTHER" id="PTHR10408">
    <property type="entry name" value="STEROL O-ACYLTRANSFERASE"/>
    <property type="match status" value="1"/>
</dbReference>
<dbReference type="GO" id="GO:0005789">
    <property type="term" value="C:endoplasmic reticulum membrane"/>
    <property type="evidence" value="ECO:0007669"/>
    <property type="project" value="UniProtKB-SubCell"/>
</dbReference>
<evidence type="ECO:0000256" key="11">
    <source>
        <dbReference type="SAM" id="Phobius"/>
    </source>
</evidence>
<evidence type="ECO:0000256" key="2">
    <source>
        <dbReference type="ARBA" id="ARBA00009010"/>
    </source>
</evidence>
<dbReference type="GO" id="GO:0034737">
    <property type="term" value="F:ergosterol O-acyltransferase activity"/>
    <property type="evidence" value="ECO:0007669"/>
    <property type="project" value="TreeGrafter"/>
</dbReference>
<evidence type="ECO:0000256" key="9">
    <source>
        <dbReference type="ARBA" id="ARBA00023568"/>
    </source>
</evidence>
<dbReference type="AlphaFoldDB" id="A0A179GKX1"/>
<dbReference type="Pfam" id="PF03062">
    <property type="entry name" value="MBOAT"/>
    <property type="match status" value="1"/>
</dbReference>
<feature type="transmembrane region" description="Helical" evidence="11">
    <location>
        <begin position="755"/>
        <end position="775"/>
    </location>
</feature>
<dbReference type="InterPro" id="IPR004299">
    <property type="entry name" value="MBOAT_fam"/>
</dbReference>
<keyword evidence="7 11" id="KW-0472">Membrane</keyword>
<evidence type="ECO:0000256" key="1">
    <source>
        <dbReference type="ARBA" id="ARBA00004477"/>
    </source>
</evidence>
<evidence type="ECO:0000256" key="5">
    <source>
        <dbReference type="ARBA" id="ARBA00022824"/>
    </source>
</evidence>
<feature type="region of interest" description="Disordered" evidence="10">
    <location>
        <begin position="9"/>
        <end position="31"/>
    </location>
</feature>
<feature type="transmembrane region" description="Helical" evidence="11">
    <location>
        <begin position="1195"/>
        <end position="1217"/>
    </location>
</feature>
<dbReference type="Proteomes" id="UP000078240">
    <property type="component" value="Unassembled WGS sequence"/>
</dbReference>
<organism evidence="13 14">
    <name type="scientific">Purpureocillium lilacinum</name>
    <name type="common">Paecilomyces lilacinus</name>
    <dbReference type="NCBI Taxonomy" id="33203"/>
    <lineage>
        <taxon>Eukaryota</taxon>
        <taxon>Fungi</taxon>
        <taxon>Dikarya</taxon>
        <taxon>Ascomycota</taxon>
        <taxon>Pezizomycotina</taxon>
        <taxon>Sordariomycetes</taxon>
        <taxon>Hypocreomycetidae</taxon>
        <taxon>Hypocreales</taxon>
        <taxon>Ophiocordycipitaceae</taxon>
        <taxon>Purpureocillium</taxon>
    </lineage>
</organism>
<feature type="transmembrane region" description="Helical" evidence="11">
    <location>
        <begin position="795"/>
        <end position="814"/>
    </location>
</feature>
<comment type="subcellular location">
    <subcellularLocation>
        <location evidence="1">Endoplasmic reticulum membrane</location>
        <topology evidence="1">Multi-pass membrane protein</topology>
    </subcellularLocation>
</comment>
<accession>A0A179GKX1</accession>
<feature type="domain" description="CHAT" evidence="12">
    <location>
        <begin position="280"/>
        <end position="420"/>
    </location>
</feature>
<dbReference type="InterPro" id="IPR014371">
    <property type="entry name" value="Oat_ACAT_DAG_ARE"/>
</dbReference>
<feature type="compositionally biased region" description="Basic and acidic residues" evidence="10">
    <location>
        <begin position="116"/>
        <end position="132"/>
    </location>
</feature>
<feature type="compositionally biased region" description="Polar residues" evidence="10">
    <location>
        <begin position="709"/>
        <end position="719"/>
    </location>
</feature>
<feature type="compositionally biased region" description="Acidic residues" evidence="10">
    <location>
        <begin position="943"/>
        <end position="952"/>
    </location>
</feature>
<feature type="transmembrane region" description="Helical" evidence="11">
    <location>
        <begin position="1141"/>
        <end position="1160"/>
    </location>
</feature>
<dbReference type="Pfam" id="PF12770">
    <property type="entry name" value="CHAT"/>
    <property type="match status" value="1"/>
</dbReference>
<name>A0A179GKX1_PURLI</name>